<keyword evidence="2" id="KW-1003">Cell membrane</keyword>
<evidence type="ECO:0000313" key="8">
    <source>
        <dbReference type="Proteomes" id="UP000534286"/>
    </source>
</evidence>
<accession>A0A7W7S3N0</accession>
<feature type="transmembrane region" description="Helical" evidence="6">
    <location>
        <begin position="113"/>
        <end position="134"/>
    </location>
</feature>
<dbReference type="GO" id="GO:0005886">
    <property type="term" value="C:plasma membrane"/>
    <property type="evidence" value="ECO:0007669"/>
    <property type="project" value="UniProtKB-SubCell"/>
</dbReference>
<gene>
    <name evidence="7" type="ORF">FHR32_007467</name>
</gene>
<reference evidence="7 8" key="1">
    <citation type="submission" date="2020-08" db="EMBL/GenBank/DDBJ databases">
        <title>Sequencing the genomes of 1000 actinobacteria strains.</title>
        <authorList>
            <person name="Klenk H.-P."/>
        </authorList>
    </citation>
    <scope>NUCLEOTIDE SEQUENCE [LARGE SCALE GENOMIC DNA]</scope>
    <source>
        <strain evidence="7 8">DSM 43023</strain>
    </source>
</reference>
<keyword evidence="4 6" id="KW-1133">Transmembrane helix</keyword>
<keyword evidence="3 6" id="KW-0812">Transmembrane</keyword>
<comment type="caution">
    <text evidence="7">The sequence shown here is derived from an EMBL/GenBank/DDBJ whole genome shotgun (WGS) entry which is preliminary data.</text>
</comment>
<name>A0A7W7S3N0_9ACTN</name>
<comment type="subcellular location">
    <subcellularLocation>
        <location evidence="1">Cell membrane</location>
        <topology evidence="1">Multi-pass membrane protein</topology>
    </subcellularLocation>
</comment>
<dbReference type="RefSeq" id="WP_184758952.1">
    <property type="nucleotide sequence ID" value="NZ_BAABEK010000023.1"/>
</dbReference>
<feature type="transmembrane region" description="Helical" evidence="6">
    <location>
        <begin position="72"/>
        <end position="92"/>
    </location>
</feature>
<protein>
    <submittedName>
        <fullName evidence="7">Threonine/homoserine/homoserine lactone efflux protein</fullName>
    </submittedName>
</protein>
<feature type="transmembrane region" description="Helical" evidence="6">
    <location>
        <begin position="6"/>
        <end position="29"/>
    </location>
</feature>
<proteinExistence type="predicted"/>
<dbReference type="PIRSF" id="PIRSF006324">
    <property type="entry name" value="LeuE"/>
    <property type="match status" value="1"/>
</dbReference>
<organism evidence="7 8">
    <name type="scientific">Streptosporangium album</name>
    <dbReference type="NCBI Taxonomy" id="47479"/>
    <lineage>
        <taxon>Bacteria</taxon>
        <taxon>Bacillati</taxon>
        <taxon>Actinomycetota</taxon>
        <taxon>Actinomycetes</taxon>
        <taxon>Streptosporangiales</taxon>
        <taxon>Streptosporangiaceae</taxon>
        <taxon>Streptosporangium</taxon>
    </lineage>
</organism>
<dbReference type="GO" id="GO:0015171">
    <property type="term" value="F:amino acid transmembrane transporter activity"/>
    <property type="evidence" value="ECO:0007669"/>
    <property type="project" value="TreeGrafter"/>
</dbReference>
<dbReference type="Pfam" id="PF01810">
    <property type="entry name" value="LysE"/>
    <property type="match status" value="1"/>
</dbReference>
<evidence type="ECO:0000256" key="3">
    <source>
        <dbReference type="ARBA" id="ARBA00022692"/>
    </source>
</evidence>
<dbReference type="Proteomes" id="UP000534286">
    <property type="component" value="Unassembled WGS sequence"/>
</dbReference>
<feature type="transmembrane region" description="Helical" evidence="6">
    <location>
        <begin position="146"/>
        <end position="179"/>
    </location>
</feature>
<sequence>MVSVSAVVGIAVIALGMVLTPGPNMIYLISRSVTQGRRAGLVSLAGVGAGFLVYLSATAAGIATIFAVVPAAYTAIKLAGAAYLLWLAWKTVRPGARTAFATSVLPVDPPRRLFSMGLVTSLLNPKIAILYVSLLPQFVDPARGDVAAQGLILGLTQIVIALTVNGMIVLSAGAIAAFLGRRPFWARVQRYLMGAALAGFALRIAADRSRAVALP</sequence>
<evidence type="ECO:0000256" key="5">
    <source>
        <dbReference type="ARBA" id="ARBA00023136"/>
    </source>
</evidence>
<evidence type="ECO:0000256" key="6">
    <source>
        <dbReference type="SAM" id="Phobius"/>
    </source>
</evidence>
<evidence type="ECO:0000256" key="4">
    <source>
        <dbReference type="ARBA" id="ARBA00022989"/>
    </source>
</evidence>
<evidence type="ECO:0000256" key="2">
    <source>
        <dbReference type="ARBA" id="ARBA00022475"/>
    </source>
</evidence>
<keyword evidence="5 6" id="KW-0472">Membrane</keyword>
<feature type="transmembrane region" description="Helical" evidence="6">
    <location>
        <begin position="41"/>
        <end position="66"/>
    </location>
</feature>
<dbReference type="EMBL" id="JACHJU010000004">
    <property type="protein sequence ID" value="MBB4943067.1"/>
    <property type="molecule type" value="Genomic_DNA"/>
</dbReference>
<evidence type="ECO:0000313" key="7">
    <source>
        <dbReference type="EMBL" id="MBB4943067.1"/>
    </source>
</evidence>
<dbReference type="PANTHER" id="PTHR30086:SF20">
    <property type="entry name" value="ARGININE EXPORTER PROTEIN ARGO-RELATED"/>
    <property type="match status" value="1"/>
</dbReference>
<keyword evidence="8" id="KW-1185">Reference proteome</keyword>
<dbReference type="AlphaFoldDB" id="A0A7W7S3N0"/>
<dbReference type="PANTHER" id="PTHR30086">
    <property type="entry name" value="ARGININE EXPORTER PROTEIN ARGO"/>
    <property type="match status" value="1"/>
</dbReference>
<dbReference type="InterPro" id="IPR001123">
    <property type="entry name" value="LeuE-type"/>
</dbReference>
<evidence type="ECO:0000256" key="1">
    <source>
        <dbReference type="ARBA" id="ARBA00004651"/>
    </source>
</evidence>